<sequence length="228" mass="24557">MPGETRSPGRFITFEGGEGAGKSTQVERLRSRLSQHGLDTIATREPGGAPRAERIRSFLLAGKAKALGPAAEAILFSAARNDHLETTIRPALARGQWVLCDRFCDSTRAYQGALGDLDPAFLTRLEEVVVGPTRPDLTFILDLPPELGLARADARRQVRSEATDRFEAEDIGFHRALRAAFLAIAEEEPARCVVIDASRDADAVTADIWSHVEARLLGATIGEAGDGA</sequence>
<comment type="similarity">
    <text evidence="1 12">Belongs to the thymidylate kinase family.</text>
</comment>
<feature type="region of interest" description="Disordered" evidence="13">
    <location>
        <begin position="1"/>
        <end position="20"/>
    </location>
</feature>
<dbReference type="GO" id="GO:0006233">
    <property type="term" value="P:dTDP biosynthetic process"/>
    <property type="evidence" value="ECO:0007669"/>
    <property type="project" value="InterPro"/>
</dbReference>
<feature type="binding site" evidence="12">
    <location>
        <begin position="16"/>
        <end position="23"/>
    </location>
    <ligand>
        <name>ATP</name>
        <dbReference type="ChEBI" id="CHEBI:30616"/>
    </ligand>
</feature>
<dbReference type="PROSITE" id="PS01331">
    <property type="entry name" value="THYMIDYLATE_KINASE"/>
    <property type="match status" value="1"/>
</dbReference>
<dbReference type="InterPro" id="IPR027417">
    <property type="entry name" value="P-loop_NTPase"/>
</dbReference>
<dbReference type="GO" id="GO:0006235">
    <property type="term" value="P:dTTP biosynthetic process"/>
    <property type="evidence" value="ECO:0007669"/>
    <property type="project" value="UniProtKB-UniRule"/>
</dbReference>
<dbReference type="Gene3D" id="3.40.50.300">
    <property type="entry name" value="P-loop containing nucleotide triphosphate hydrolases"/>
    <property type="match status" value="1"/>
</dbReference>
<evidence type="ECO:0000256" key="7">
    <source>
        <dbReference type="ARBA" id="ARBA00022777"/>
    </source>
</evidence>
<evidence type="ECO:0000256" key="9">
    <source>
        <dbReference type="ARBA" id="ARBA00029962"/>
    </source>
</evidence>
<evidence type="ECO:0000259" key="14">
    <source>
        <dbReference type="Pfam" id="PF02223"/>
    </source>
</evidence>
<dbReference type="GO" id="GO:0005829">
    <property type="term" value="C:cytosol"/>
    <property type="evidence" value="ECO:0007669"/>
    <property type="project" value="TreeGrafter"/>
</dbReference>
<evidence type="ECO:0000256" key="3">
    <source>
        <dbReference type="ARBA" id="ARBA00017144"/>
    </source>
</evidence>
<dbReference type="FunFam" id="3.40.50.300:FF:000225">
    <property type="entry name" value="Thymidylate kinase"/>
    <property type="match status" value="1"/>
</dbReference>
<comment type="catalytic activity">
    <reaction evidence="10 12">
        <text>dTMP + ATP = dTDP + ADP</text>
        <dbReference type="Rhea" id="RHEA:13517"/>
        <dbReference type="ChEBI" id="CHEBI:30616"/>
        <dbReference type="ChEBI" id="CHEBI:58369"/>
        <dbReference type="ChEBI" id="CHEBI:63528"/>
        <dbReference type="ChEBI" id="CHEBI:456216"/>
        <dbReference type="EC" id="2.7.4.9"/>
    </reaction>
</comment>
<keyword evidence="8 12" id="KW-0067">ATP-binding</keyword>
<keyword evidence="16" id="KW-1185">Reference proteome</keyword>
<evidence type="ECO:0000256" key="4">
    <source>
        <dbReference type="ARBA" id="ARBA00022679"/>
    </source>
</evidence>
<dbReference type="EMBL" id="JACIEN010000001">
    <property type="protein sequence ID" value="MBB4016298.1"/>
    <property type="molecule type" value="Genomic_DNA"/>
</dbReference>
<gene>
    <name evidence="12" type="primary">tmk</name>
    <name evidence="15" type="ORF">GGR16_001304</name>
</gene>
<keyword evidence="5 12" id="KW-0545">Nucleotide biosynthesis</keyword>
<reference evidence="15 16" key="1">
    <citation type="submission" date="2020-08" db="EMBL/GenBank/DDBJ databases">
        <title>Genomic Encyclopedia of Type Strains, Phase IV (KMG-IV): sequencing the most valuable type-strain genomes for metagenomic binning, comparative biology and taxonomic classification.</title>
        <authorList>
            <person name="Goeker M."/>
        </authorList>
    </citation>
    <scope>NUCLEOTIDE SEQUENCE [LARGE SCALE GENOMIC DNA]</scope>
    <source>
        <strain evidence="15 16">DSM 103737</strain>
    </source>
</reference>
<dbReference type="SUPFAM" id="SSF52540">
    <property type="entry name" value="P-loop containing nucleoside triphosphate hydrolases"/>
    <property type="match status" value="1"/>
</dbReference>
<accession>A0A840BXY2</accession>
<feature type="domain" description="Thymidylate kinase-like" evidence="14">
    <location>
        <begin position="14"/>
        <end position="208"/>
    </location>
</feature>
<evidence type="ECO:0000256" key="10">
    <source>
        <dbReference type="ARBA" id="ARBA00048743"/>
    </source>
</evidence>
<evidence type="ECO:0000256" key="1">
    <source>
        <dbReference type="ARBA" id="ARBA00009776"/>
    </source>
</evidence>
<dbReference type="PANTHER" id="PTHR10344">
    <property type="entry name" value="THYMIDYLATE KINASE"/>
    <property type="match status" value="1"/>
</dbReference>
<evidence type="ECO:0000256" key="13">
    <source>
        <dbReference type="SAM" id="MobiDB-lite"/>
    </source>
</evidence>
<evidence type="ECO:0000256" key="2">
    <source>
        <dbReference type="ARBA" id="ARBA00012980"/>
    </source>
</evidence>
<dbReference type="InterPro" id="IPR039430">
    <property type="entry name" value="Thymidylate_kin-like_dom"/>
</dbReference>
<comment type="caution">
    <text evidence="15">The sequence shown here is derived from an EMBL/GenBank/DDBJ whole genome shotgun (WGS) entry which is preliminary data.</text>
</comment>
<dbReference type="InterPro" id="IPR018094">
    <property type="entry name" value="Thymidylate_kinase"/>
</dbReference>
<keyword evidence="6 12" id="KW-0547">Nucleotide-binding</keyword>
<dbReference type="Proteomes" id="UP000577362">
    <property type="component" value="Unassembled WGS sequence"/>
</dbReference>
<name>A0A840BXY2_9HYPH</name>
<dbReference type="GO" id="GO:0004798">
    <property type="term" value="F:dTMP kinase activity"/>
    <property type="evidence" value="ECO:0007669"/>
    <property type="project" value="UniProtKB-UniRule"/>
</dbReference>
<dbReference type="Pfam" id="PF02223">
    <property type="entry name" value="Thymidylate_kin"/>
    <property type="match status" value="1"/>
</dbReference>
<evidence type="ECO:0000313" key="15">
    <source>
        <dbReference type="EMBL" id="MBB4016298.1"/>
    </source>
</evidence>
<keyword evidence="4 12" id="KW-0808">Transferase</keyword>
<dbReference type="EC" id="2.7.4.9" evidence="2 12"/>
<dbReference type="HAMAP" id="MF_00165">
    <property type="entry name" value="Thymidylate_kinase"/>
    <property type="match status" value="1"/>
</dbReference>
<evidence type="ECO:0000256" key="6">
    <source>
        <dbReference type="ARBA" id="ARBA00022741"/>
    </source>
</evidence>
<protein>
    <recommendedName>
        <fullName evidence="3 12">Thymidylate kinase</fullName>
        <ecNumber evidence="2 12">2.7.4.9</ecNumber>
    </recommendedName>
    <alternativeName>
        <fullName evidence="9 12">dTMP kinase</fullName>
    </alternativeName>
</protein>
<evidence type="ECO:0000256" key="11">
    <source>
        <dbReference type="ARBA" id="ARBA00057735"/>
    </source>
</evidence>
<dbReference type="NCBIfam" id="TIGR00041">
    <property type="entry name" value="DTMP_kinase"/>
    <property type="match status" value="1"/>
</dbReference>
<dbReference type="RefSeq" id="WP_183316044.1">
    <property type="nucleotide sequence ID" value="NZ_JACIEN010000001.1"/>
</dbReference>
<dbReference type="GO" id="GO:0006227">
    <property type="term" value="P:dUDP biosynthetic process"/>
    <property type="evidence" value="ECO:0007669"/>
    <property type="project" value="TreeGrafter"/>
</dbReference>
<dbReference type="AlphaFoldDB" id="A0A840BXY2"/>
<comment type="function">
    <text evidence="11 12">Phosphorylation of dTMP to form dTDP in both de novo and salvage pathways of dTTP synthesis.</text>
</comment>
<dbReference type="CDD" id="cd01672">
    <property type="entry name" value="TMPK"/>
    <property type="match status" value="1"/>
</dbReference>
<evidence type="ECO:0000313" key="16">
    <source>
        <dbReference type="Proteomes" id="UP000577362"/>
    </source>
</evidence>
<dbReference type="GO" id="GO:0005524">
    <property type="term" value="F:ATP binding"/>
    <property type="evidence" value="ECO:0007669"/>
    <property type="project" value="UniProtKB-UniRule"/>
</dbReference>
<organism evidence="15 16">
    <name type="scientific">Chelatococcus caeni</name>
    <dbReference type="NCBI Taxonomy" id="1348468"/>
    <lineage>
        <taxon>Bacteria</taxon>
        <taxon>Pseudomonadati</taxon>
        <taxon>Pseudomonadota</taxon>
        <taxon>Alphaproteobacteria</taxon>
        <taxon>Hyphomicrobiales</taxon>
        <taxon>Chelatococcaceae</taxon>
        <taxon>Chelatococcus</taxon>
    </lineage>
</organism>
<evidence type="ECO:0000256" key="5">
    <source>
        <dbReference type="ARBA" id="ARBA00022727"/>
    </source>
</evidence>
<evidence type="ECO:0000256" key="12">
    <source>
        <dbReference type="HAMAP-Rule" id="MF_00165"/>
    </source>
</evidence>
<dbReference type="InterPro" id="IPR018095">
    <property type="entry name" value="Thymidylate_kin_CS"/>
</dbReference>
<dbReference type="PANTHER" id="PTHR10344:SF4">
    <property type="entry name" value="UMP-CMP KINASE 2, MITOCHONDRIAL"/>
    <property type="match status" value="1"/>
</dbReference>
<keyword evidence="7 12" id="KW-0418">Kinase</keyword>
<evidence type="ECO:0000256" key="8">
    <source>
        <dbReference type="ARBA" id="ARBA00022840"/>
    </source>
</evidence>
<proteinExistence type="inferred from homology"/>